<name>A0A2Z7AUX3_9LAMI</name>
<keyword evidence="3" id="KW-1185">Reference proteome</keyword>
<evidence type="ECO:0000313" key="2">
    <source>
        <dbReference type="EMBL" id="KZV23137.1"/>
    </source>
</evidence>
<dbReference type="Proteomes" id="UP000250235">
    <property type="component" value="Unassembled WGS sequence"/>
</dbReference>
<feature type="region of interest" description="Disordered" evidence="1">
    <location>
        <begin position="38"/>
        <end position="113"/>
    </location>
</feature>
<reference evidence="2 3" key="1">
    <citation type="journal article" date="2015" name="Proc. Natl. Acad. Sci. U.S.A.">
        <title>The resurrection genome of Boea hygrometrica: A blueprint for survival of dehydration.</title>
        <authorList>
            <person name="Xiao L."/>
            <person name="Yang G."/>
            <person name="Zhang L."/>
            <person name="Yang X."/>
            <person name="Zhao S."/>
            <person name="Ji Z."/>
            <person name="Zhou Q."/>
            <person name="Hu M."/>
            <person name="Wang Y."/>
            <person name="Chen M."/>
            <person name="Xu Y."/>
            <person name="Jin H."/>
            <person name="Xiao X."/>
            <person name="Hu G."/>
            <person name="Bao F."/>
            <person name="Hu Y."/>
            <person name="Wan P."/>
            <person name="Li L."/>
            <person name="Deng X."/>
            <person name="Kuang T."/>
            <person name="Xiang C."/>
            <person name="Zhu J.K."/>
            <person name="Oliver M.J."/>
            <person name="He Y."/>
        </authorList>
    </citation>
    <scope>NUCLEOTIDE SEQUENCE [LARGE SCALE GENOMIC DNA]</scope>
    <source>
        <strain evidence="3">cv. XS01</strain>
    </source>
</reference>
<evidence type="ECO:0000313" key="3">
    <source>
        <dbReference type="Proteomes" id="UP000250235"/>
    </source>
</evidence>
<proteinExistence type="predicted"/>
<sequence>MSSDNSVESVTSKWHDVVPIHLNEFYPVIYLDSDDEVEILPNPPKRRNTGTEKPVGESSGIKKEPKEQQSPAKEEEEDTKCKDIATHIPDPHQETHSRDPQQKTNSRDPQQEV</sequence>
<evidence type="ECO:0000256" key="1">
    <source>
        <dbReference type="SAM" id="MobiDB-lite"/>
    </source>
</evidence>
<protein>
    <submittedName>
        <fullName evidence="2">Nuclear export mediator factor Nemf-like</fullName>
    </submittedName>
</protein>
<gene>
    <name evidence="2" type="ORF">F511_24971</name>
</gene>
<dbReference type="AlphaFoldDB" id="A0A2Z7AUX3"/>
<organism evidence="2 3">
    <name type="scientific">Dorcoceras hygrometricum</name>
    <dbReference type="NCBI Taxonomy" id="472368"/>
    <lineage>
        <taxon>Eukaryota</taxon>
        <taxon>Viridiplantae</taxon>
        <taxon>Streptophyta</taxon>
        <taxon>Embryophyta</taxon>
        <taxon>Tracheophyta</taxon>
        <taxon>Spermatophyta</taxon>
        <taxon>Magnoliopsida</taxon>
        <taxon>eudicotyledons</taxon>
        <taxon>Gunneridae</taxon>
        <taxon>Pentapetalae</taxon>
        <taxon>asterids</taxon>
        <taxon>lamiids</taxon>
        <taxon>Lamiales</taxon>
        <taxon>Gesneriaceae</taxon>
        <taxon>Didymocarpoideae</taxon>
        <taxon>Trichosporeae</taxon>
        <taxon>Loxocarpinae</taxon>
        <taxon>Dorcoceras</taxon>
    </lineage>
</organism>
<feature type="compositionally biased region" description="Basic and acidic residues" evidence="1">
    <location>
        <begin position="79"/>
        <end position="113"/>
    </location>
</feature>
<dbReference type="EMBL" id="KV013949">
    <property type="protein sequence ID" value="KZV23137.1"/>
    <property type="molecule type" value="Genomic_DNA"/>
</dbReference>
<accession>A0A2Z7AUX3</accession>